<dbReference type="InterPro" id="IPR003960">
    <property type="entry name" value="ATPase_AAA_CS"/>
</dbReference>
<evidence type="ECO:0000313" key="7">
    <source>
        <dbReference type="Proteomes" id="UP000182229"/>
    </source>
</evidence>
<dbReference type="InterPro" id="IPR027417">
    <property type="entry name" value="P-loop_NTPase"/>
</dbReference>
<dbReference type="SMART" id="SM00382">
    <property type="entry name" value="AAA"/>
    <property type="match status" value="1"/>
</dbReference>
<dbReference type="OrthoDB" id="9809379at2"/>
<dbReference type="Gene3D" id="1.20.58.760">
    <property type="entry name" value="Peptidase M41"/>
    <property type="match status" value="1"/>
</dbReference>
<evidence type="ECO:0000256" key="4">
    <source>
        <dbReference type="RuleBase" id="RU003651"/>
    </source>
</evidence>
<dbReference type="Pfam" id="PF01434">
    <property type="entry name" value="Peptidase_M41"/>
    <property type="match status" value="1"/>
</dbReference>
<dbReference type="GO" id="GO:0005524">
    <property type="term" value="F:ATP binding"/>
    <property type="evidence" value="ECO:0007669"/>
    <property type="project" value="UniProtKB-KW"/>
</dbReference>
<dbReference type="RefSeq" id="WP_071896885.1">
    <property type="nucleotide sequence ID" value="NZ_MPIN01000001.1"/>
</dbReference>
<dbReference type="STRING" id="83449.BON30_06335"/>
<proteinExistence type="inferred from homology"/>
<dbReference type="AlphaFoldDB" id="A0A1L9BKN2"/>
<dbReference type="SUPFAM" id="SSF140990">
    <property type="entry name" value="FtsH protease domain-like"/>
    <property type="match status" value="1"/>
</dbReference>
<dbReference type="PROSITE" id="PS00674">
    <property type="entry name" value="AAA"/>
    <property type="match status" value="1"/>
</dbReference>
<dbReference type="Proteomes" id="UP000182229">
    <property type="component" value="Unassembled WGS sequence"/>
</dbReference>
<keyword evidence="2 4" id="KW-0067">ATP-binding</keyword>
<keyword evidence="7" id="KW-1185">Reference proteome</keyword>
<dbReference type="InterPro" id="IPR003959">
    <property type="entry name" value="ATPase_AAA_core"/>
</dbReference>
<keyword evidence="3" id="KW-0175">Coiled coil</keyword>
<dbReference type="InterPro" id="IPR003593">
    <property type="entry name" value="AAA+_ATPase"/>
</dbReference>
<keyword evidence="1 4" id="KW-0547">Nucleotide-binding</keyword>
<evidence type="ECO:0000259" key="5">
    <source>
        <dbReference type="SMART" id="SM00382"/>
    </source>
</evidence>
<dbReference type="GO" id="GO:0006508">
    <property type="term" value="P:proteolysis"/>
    <property type="evidence" value="ECO:0007669"/>
    <property type="project" value="InterPro"/>
</dbReference>
<comment type="similarity">
    <text evidence="4">Belongs to the AAA ATPase family.</text>
</comment>
<dbReference type="GO" id="GO:0005886">
    <property type="term" value="C:plasma membrane"/>
    <property type="evidence" value="ECO:0007669"/>
    <property type="project" value="TreeGrafter"/>
</dbReference>
<dbReference type="InterPro" id="IPR037219">
    <property type="entry name" value="Peptidase_M41-like"/>
</dbReference>
<sequence length="705" mass="78064">MSARLPEQELPVELTPFAAVEAAYPTELGRVCEALQRGLPVMVEADKELTPFFYKCLRDRLKREGKQFLYLDGRAAQEPPPGMPAPSLMSTLIAQLREAVRGAVRERIVVLPHLDLLTTSSGGLTTEAREVIPLLYENPEMVWVGFKDPSFPLPRVIENLFPHRESILGVSRERLRYLVTQRESRKFGRGLQPYALYKHVSGVNAVRLRRLLGAITGEDYPADARPAYAQLRNATLSGSLSVPDLDLHRDIGGYVKVKERLQRELLDVLAHKDTLGDAEQVKQVESLLPRGMIFWGPPGTGKTLFAKAMASALGAAVTVVSGPELKSRWVGESEENLRQIFVRARQAAPSIIVFDELDSFASARGTYTGSGVEHSMVNQLLTEMDGFRKEELVFVVGTTNFVESLDPALLRPGRFEFQLCIPYPNSTDRRAILSIYDRKLGLGLSERALEYAVKRTGDLVEGTGSRYSGDHLQALCRALARRRLREGNPGPTEPIDVEQALTEYLDRPELTAAEEKVVATHEAGHALCALHCPHAPPIDRISIRGDLAGSLGFVQYADRAHRYVVTRGQLLDNLCMLFGGREAEALLLEDVSIGSAQDLEQATEIARALVQEFGMGGDATLAVQRFAPHDARAPSLPLSNATLEQLDAQVRHLLESQRQRARDILQRERGLLLALRDLLLERKVLDREAFAHLVPSAAPKESSRG</sequence>
<organism evidence="6 7">
    <name type="scientific">Cystobacter ferrugineus</name>
    <dbReference type="NCBI Taxonomy" id="83449"/>
    <lineage>
        <taxon>Bacteria</taxon>
        <taxon>Pseudomonadati</taxon>
        <taxon>Myxococcota</taxon>
        <taxon>Myxococcia</taxon>
        <taxon>Myxococcales</taxon>
        <taxon>Cystobacterineae</taxon>
        <taxon>Archangiaceae</taxon>
        <taxon>Cystobacter</taxon>
    </lineage>
</organism>
<dbReference type="GO" id="GO:0004176">
    <property type="term" value="F:ATP-dependent peptidase activity"/>
    <property type="evidence" value="ECO:0007669"/>
    <property type="project" value="InterPro"/>
</dbReference>
<evidence type="ECO:0000256" key="3">
    <source>
        <dbReference type="ARBA" id="ARBA00023054"/>
    </source>
</evidence>
<feature type="domain" description="AAA+ ATPase" evidence="5">
    <location>
        <begin position="288"/>
        <end position="425"/>
    </location>
</feature>
<dbReference type="GO" id="GO:0030163">
    <property type="term" value="P:protein catabolic process"/>
    <property type="evidence" value="ECO:0007669"/>
    <property type="project" value="TreeGrafter"/>
</dbReference>
<protein>
    <submittedName>
        <fullName evidence="6">ATP-binding protein</fullName>
    </submittedName>
</protein>
<dbReference type="PANTHER" id="PTHR23076:SF97">
    <property type="entry name" value="ATP-DEPENDENT ZINC METALLOPROTEASE YME1L1"/>
    <property type="match status" value="1"/>
</dbReference>
<dbReference type="SUPFAM" id="SSF52540">
    <property type="entry name" value="P-loop containing nucleoside triphosphate hydrolases"/>
    <property type="match status" value="1"/>
</dbReference>
<dbReference type="PANTHER" id="PTHR23076">
    <property type="entry name" value="METALLOPROTEASE M41 FTSH"/>
    <property type="match status" value="1"/>
</dbReference>
<dbReference type="GO" id="GO:0004222">
    <property type="term" value="F:metalloendopeptidase activity"/>
    <property type="evidence" value="ECO:0007669"/>
    <property type="project" value="InterPro"/>
</dbReference>
<accession>A0A1L9BKN2</accession>
<dbReference type="InterPro" id="IPR000642">
    <property type="entry name" value="Peptidase_M41"/>
</dbReference>
<gene>
    <name evidence="6" type="ORF">BON30_06335</name>
</gene>
<dbReference type="Gene3D" id="1.10.8.60">
    <property type="match status" value="1"/>
</dbReference>
<dbReference type="Pfam" id="PF00004">
    <property type="entry name" value="AAA"/>
    <property type="match status" value="1"/>
</dbReference>
<dbReference type="PRINTS" id="PR00830">
    <property type="entry name" value="ENDOLAPTASE"/>
</dbReference>
<evidence type="ECO:0000256" key="2">
    <source>
        <dbReference type="ARBA" id="ARBA00022840"/>
    </source>
</evidence>
<comment type="caution">
    <text evidence="6">The sequence shown here is derived from an EMBL/GenBank/DDBJ whole genome shotgun (WGS) entry which is preliminary data.</text>
</comment>
<reference evidence="6 7" key="2">
    <citation type="submission" date="2016-12" db="EMBL/GenBank/DDBJ databases">
        <title>Draft Genome Sequence of Cystobacter ferrugineus Strain Cbfe23.</title>
        <authorList>
            <person name="Akbar S."/>
            <person name="Dowd S.E."/>
            <person name="Stevens D.C."/>
        </authorList>
    </citation>
    <scope>NUCLEOTIDE SEQUENCE [LARGE SCALE GENOMIC DNA]</scope>
    <source>
        <strain evidence="6 7">Cbfe23</strain>
    </source>
</reference>
<evidence type="ECO:0000256" key="1">
    <source>
        <dbReference type="ARBA" id="ARBA00022741"/>
    </source>
</evidence>
<reference evidence="7" key="1">
    <citation type="submission" date="2016-11" db="EMBL/GenBank/DDBJ databases">
        <authorList>
            <person name="Shukria A."/>
            <person name="Stevens D.C."/>
        </authorList>
    </citation>
    <scope>NUCLEOTIDE SEQUENCE [LARGE SCALE GENOMIC DNA]</scope>
    <source>
        <strain evidence="7">Cbfe23</strain>
    </source>
</reference>
<name>A0A1L9BKN2_9BACT</name>
<dbReference type="GO" id="GO:0016887">
    <property type="term" value="F:ATP hydrolysis activity"/>
    <property type="evidence" value="ECO:0007669"/>
    <property type="project" value="InterPro"/>
</dbReference>
<dbReference type="Gene3D" id="3.40.50.300">
    <property type="entry name" value="P-loop containing nucleotide triphosphate hydrolases"/>
    <property type="match status" value="1"/>
</dbReference>
<dbReference type="EMBL" id="MPIN01000001">
    <property type="protein sequence ID" value="OJH42789.1"/>
    <property type="molecule type" value="Genomic_DNA"/>
</dbReference>
<evidence type="ECO:0000313" key="6">
    <source>
        <dbReference type="EMBL" id="OJH42789.1"/>
    </source>
</evidence>
<dbReference type="FunFam" id="3.40.50.300:FF:001025">
    <property type="entry name" value="ATPase family, AAA domain-containing 2B"/>
    <property type="match status" value="1"/>
</dbReference>